<name>A0A2U3KBL5_9FIRM</name>
<sequence length="54" mass="6492">MDHLESSDEQHLLRLLREQQEVNSQNIERMTSIKNRFEKRIQEIEEALIVEEVG</sequence>
<evidence type="ECO:0000313" key="1">
    <source>
        <dbReference type="EMBL" id="SPF37056.1"/>
    </source>
</evidence>
<dbReference type="EMBL" id="OMOF01000082">
    <property type="protein sequence ID" value="SPF37056.1"/>
    <property type="molecule type" value="Genomic_DNA"/>
</dbReference>
<accession>A0A2U3KBL5</accession>
<dbReference type="AlphaFoldDB" id="A0A2U3KBL5"/>
<dbReference type="Proteomes" id="UP000238916">
    <property type="component" value="Unassembled WGS sequence"/>
</dbReference>
<organism evidence="1 2">
    <name type="scientific">Candidatus Desulfosporosinus infrequens</name>
    <dbReference type="NCBI Taxonomy" id="2043169"/>
    <lineage>
        <taxon>Bacteria</taxon>
        <taxon>Bacillati</taxon>
        <taxon>Bacillota</taxon>
        <taxon>Clostridia</taxon>
        <taxon>Eubacteriales</taxon>
        <taxon>Desulfitobacteriaceae</taxon>
        <taxon>Desulfosporosinus</taxon>
    </lineage>
</organism>
<gene>
    <name evidence="1" type="ORF">SBF1_1720006</name>
</gene>
<evidence type="ECO:0000313" key="2">
    <source>
        <dbReference type="Proteomes" id="UP000238916"/>
    </source>
</evidence>
<proteinExistence type="predicted"/>
<reference evidence="2" key="1">
    <citation type="submission" date="2018-02" db="EMBL/GenBank/DDBJ databases">
        <authorList>
            <person name="Hausmann B."/>
        </authorList>
    </citation>
    <scope>NUCLEOTIDE SEQUENCE [LARGE SCALE GENOMIC DNA]</scope>
    <source>
        <strain evidence="2">Peat soil MAG SbF1</strain>
    </source>
</reference>
<protein>
    <submittedName>
        <fullName evidence="1">Uncharacterized protein</fullName>
    </submittedName>
</protein>